<evidence type="ECO:0000313" key="2">
    <source>
        <dbReference type="Proteomes" id="UP000053464"/>
    </source>
</evidence>
<gene>
    <name evidence="1" type="ORF">AAW00_07905</name>
</gene>
<reference evidence="1 2" key="1">
    <citation type="submission" date="2015-04" db="EMBL/GenBank/DDBJ databases">
        <title>The draft genome sequence of Erythrobacter luteus KA37.</title>
        <authorList>
            <person name="Zhuang L."/>
            <person name="Liu Y."/>
            <person name="Shao Z."/>
        </authorList>
    </citation>
    <scope>NUCLEOTIDE SEQUENCE [LARGE SCALE GENOMIC DNA]</scope>
    <source>
        <strain evidence="1 2">KA37</strain>
    </source>
</reference>
<dbReference type="STRING" id="1581420.AAW00_07905"/>
<dbReference type="OrthoDB" id="7406839at2"/>
<proteinExistence type="predicted"/>
<dbReference type="AlphaFoldDB" id="A0A0G9MTZ0"/>
<organism evidence="1 2">
    <name type="scientific">Aurantiacibacter luteus</name>
    <dbReference type="NCBI Taxonomy" id="1581420"/>
    <lineage>
        <taxon>Bacteria</taxon>
        <taxon>Pseudomonadati</taxon>
        <taxon>Pseudomonadota</taxon>
        <taxon>Alphaproteobacteria</taxon>
        <taxon>Sphingomonadales</taxon>
        <taxon>Erythrobacteraceae</taxon>
        <taxon>Aurantiacibacter</taxon>
    </lineage>
</organism>
<sequence>MVAGTWYVLSPRLALAALSEPDADPADIAALYDRLALRAAFARQTEPSTHGLPPPITREVLLDALSHPRSVRLLVLEPYGQWQFAAGEGLPDGLIEDDPAGFMPRALETTENWSVERGGLDSFTAIPADRPGGNRYRFRRDGLGWVLVEIQLTERIR</sequence>
<keyword evidence="2" id="KW-1185">Reference proteome</keyword>
<dbReference type="EMBL" id="LBHB01000002">
    <property type="protein sequence ID" value="KLE34185.1"/>
    <property type="molecule type" value="Genomic_DNA"/>
</dbReference>
<evidence type="ECO:0000313" key="1">
    <source>
        <dbReference type="EMBL" id="KLE34185.1"/>
    </source>
</evidence>
<accession>A0A0G9MTZ0</accession>
<name>A0A0G9MTZ0_9SPHN</name>
<dbReference type="RefSeq" id="WP_047003831.1">
    <property type="nucleotide sequence ID" value="NZ_LBHB01000002.1"/>
</dbReference>
<comment type="caution">
    <text evidence="1">The sequence shown here is derived from an EMBL/GenBank/DDBJ whole genome shotgun (WGS) entry which is preliminary data.</text>
</comment>
<dbReference type="Proteomes" id="UP000053464">
    <property type="component" value="Unassembled WGS sequence"/>
</dbReference>
<protein>
    <submittedName>
        <fullName evidence="1">Uncharacterized protein</fullName>
    </submittedName>
</protein>
<dbReference type="PATRIC" id="fig|1581420.6.peg.1622"/>